<feature type="domain" description="Secretion system C-terminal sorting" evidence="3">
    <location>
        <begin position="269"/>
        <end position="340"/>
    </location>
</feature>
<evidence type="ECO:0000256" key="1">
    <source>
        <dbReference type="ARBA" id="ARBA00022729"/>
    </source>
</evidence>
<evidence type="ECO:0000313" key="4">
    <source>
        <dbReference type="EMBL" id="MBC8757363.1"/>
    </source>
</evidence>
<name>A0ABR7QFT5_9FLAO</name>
<evidence type="ECO:0000256" key="2">
    <source>
        <dbReference type="SAM" id="SignalP"/>
    </source>
</evidence>
<protein>
    <submittedName>
        <fullName evidence="4">T9SS type A sorting domain-containing protein</fullName>
    </submittedName>
</protein>
<proteinExistence type="predicted"/>
<dbReference type="NCBIfam" id="TIGR04183">
    <property type="entry name" value="Por_Secre_tail"/>
    <property type="match status" value="1"/>
</dbReference>
<reference evidence="4 5" key="1">
    <citation type="submission" date="2020-07" db="EMBL/GenBank/DDBJ databases">
        <title>Description of Kordia aestuariivivens sp. nov., isolated from a tidal flat.</title>
        <authorList>
            <person name="Park S."/>
            <person name="Yoon J.-H."/>
        </authorList>
    </citation>
    <scope>NUCLEOTIDE SEQUENCE [LARGE SCALE GENOMIC DNA]</scope>
    <source>
        <strain evidence="4 5">YSTF-M3</strain>
    </source>
</reference>
<accession>A0ABR7QFT5</accession>
<dbReference type="RefSeq" id="WP_187564404.1">
    <property type="nucleotide sequence ID" value="NZ_JACGWS010000019.1"/>
</dbReference>
<keyword evidence="1 2" id="KW-0732">Signal</keyword>
<feature type="chain" id="PRO_5045479001" evidence="2">
    <location>
        <begin position="24"/>
        <end position="341"/>
    </location>
</feature>
<comment type="caution">
    <text evidence="4">The sequence shown here is derived from an EMBL/GenBank/DDBJ whole genome shotgun (WGS) entry which is preliminary data.</text>
</comment>
<feature type="signal peptide" evidence="2">
    <location>
        <begin position="1"/>
        <end position="23"/>
    </location>
</feature>
<dbReference type="InterPro" id="IPR026444">
    <property type="entry name" value="Secre_tail"/>
</dbReference>
<dbReference type="Proteomes" id="UP000619238">
    <property type="component" value="Unassembled WGS sequence"/>
</dbReference>
<dbReference type="Pfam" id="PF18962">
    <property type="entry name" value="Por_Secre_tail"/>
    <property type="match status" value="1"/>
</dbReference>
<gene>
    <name evidence="4" type="ORF">H2O64_22025</name>
</gene>
<organism evidence="4 5">
    <name type="scientific">Kordia aestuariivivens</name>
    <dbReference type="NCBI Taxonomy" id="2759037"/>
    <lineage>
        <taxon>Bacteria</taxon>
        <taxon>Pseudomonadati</taxon>
        <taxon>Bacteroidota</taxon>
        <taxon>Flavobacteriia</taxon>
        <taxon>Flavobacteriales</taxon>
        <taxon>Flavobacteriaceae</taxon>
        <taxon>Kordia</taxon>
    </lineage>
</organism>
<evidence type="ECO:0000313" key="5">
    <source>
        <dbReference type="Proteomes" id="UP000619238"/>
    </source>
</evidence>
<keyword evidence="5" id="KW-1185">Reference proteome</keyword>
<dbReference type="EMBL" id="JACGWS010000019">
    <property type="protein sequence ID" value="MBC8757363.1"/>
    <property type="molecule type" value="Genomic_DNA"/>
</dbReference>
<sequence>MKIKLLTILVALPIFLTTNVTFGQTTLAAGDIAVFLNQADTPDDFAFVTFVDIAAGTGIYFTDCGSTTSGFIACTEGALKYVVPAAGLSAGDIVRFSASGDFSAYSDALITGTLSLATTGDQIIVFQDAASATGGTNASANPTFIFVINNASTLFTGNPPDSNETNLPPGLSDTGLPRTALGVGAGTGVDVEFDNTVYTGTYDFSGFATTAEAILAAKTAMTNPANYTGANLITTTAYANAVAAIPNSPAALNLMTLSNDEFLSNSFAVYPNPSNGNITIRNSGVALQNVTITDLNGRTMGTYEMNGVTGNADLSLNLNTGMYFMQLTSNDASTTKKLIIK</sequence>
<evidence type="ECO:0000259" key="3">
    <source>
        <dbReference type="Pfam" id="PF18962"/>
    </source>
</evidence>